<sequence>MGRPKRTSVILEKAQRRIAGLKTIDGSLDLGNGLTVEIFLELIEDTRRKLEAHNIALSAADQTGTLVSQAERSLADLSERMLTGVASKYGKRSDEYEMAGGARKRTGKRNARKVSTSTPTESPATI</sequence>
<feature type="region of interest" description="Disordered" evidence="1">
    <location>
        <begin position="96"/>
        <end position="126"/>
    </location>
</feature>
<name>A0A1Z4N7Z9_9CYAN</name>
<evidence type="ECO:0000313" key="3">
    <source>
        <dbReference type="Proteomes" id="UP000218785"/>
    </source>
</evidence>
<evidence type="ECO:0000256" key="1">
    <source>
        <dbReference type="SAM" id="MobiDB-lite"/>
    </source>
</evidence>
<proteinExistence type="predicted"/>
<dbReference type="AlphaFoldDB" id="A0A1Z4N7Z9"/>
<keyword evidence="3" id="KW-1185">Reference proteome</keyword>
<dbReference type="EMBL" id="AP018248">
    <property type="protein sequence ID" value="BAZ01846.1"/>
    <property type="molecule type" value="Genomic_DNA"/>
</dbReference>
<organism evidence="2 3">
    <name type="scientific">Tolypothrix tenuis PCC 7101</name>
    <dbReference type="NCBI Taxonomy" id="231146"/>
    <lineage>
        <taxon>Bacteria</taxon>
        <taxon>Bacillati</taxon>
        <taxon>Cyanobacteriota</taxon>
        <taxon>Cyanophyceae</taxon>
        <taxon>Nostocales</taxon>
        <taxon>Tolypothrichaceae</taxon>
        <taxon>Tolypothrix</taxon>
    </lineage>
</organism>
<feature type="compositionally biased region" description="Basic residues" evidence="1">
    <location>
        <begin position="102"/>
        <end position="112"/>
    </location>
</feature>
<evidence type="ECO:0000313" key="2">
    <source>
        <dbReference type="EMBL" id="BAZ01846.1"/>
    </source>
</evidence>
<gene>
    <name evidence="2" type="ORF">NIES37_58530</name>
</gene>
<accession>A0A1Z4N7Z9</accession>
<dbReference type="Proteomes" id="UP000218785">
    <property type="component" value="Chromosome"/>
</dbReference>
<dbReference type="KEGG" id="ttq:NIES37_58530"/>
<dbReference type="RefSeq" id="WP_045867979.1">
    <property type="nucleotide sequence ID" value="NZ_CAWNJS010000001.1"/>
</dbReference>
<feature type="compositionally biased region" description="Polar residues" evidence="1">
    <location>
        <begin position="113"/>
        <end position="126"/>
    </location>
</feature>
<reference evidence="2 3" key="1">
    <citation type="submission" date="2017-06" db="EMBL/GenBank/DDBJ databases">
        <title>Genome sequencing of cyanobaciteial culture collection at National Institute for Environmental Studies (NIES).</title>
        <authorList>
            <person name="Hirose Y."/>
            <person name="Shimura Y."/>
            <person name="Fujisawa T."/>
            <person name="Nakamura Y."/>
            <person name="Kawachi M."/>
        </authorList>
    </citation>
    <scope>NUCLEOTIDE SEQUENCE [LARGE SCALE GENOMIC DNA]</scope>
    <source>
        <strain evidence="2 3">NIES-37</strain>
    </source>
</reference>
<protein>
    <submittedName>
        <fullName evidence="2">Uncharacterized protein</fullName>
    </submittedName>
</protein>